<feature type="site" description="Could be important to modulate the pK values of the two catalytic cysteine residues" evidence="8">
    <location>
        <position position="153"/>
    </location>
</feature>
<gene>
    <name evidence="8 10" type="primary">dapF</name>
    <name evidence="10" type="ORF">Ark11_0383</name>
</gene>
<dbReference type="AlphaFoldDB" id="A0A0S4M0U0"/>
<evidence type="ECO:0000256" key="9">
    <source>
        <dbReference type="PROSITE-ProRule" id="PRU10125"/>
    </source>
</evidence>
<dbReference type="Proteomes" id="UP000198651">
    <property type="component" value="Chromosome I"/>
</dbReference>
<feature type="binding site" evidence="8">
    <location>
        <position position="151"/>
    </location>
    <ligand>
        <name>substrate</name>
    </ligand>
</feature>
<dbReference type="STRING" id="1561003.Ark11_0383"/>
<evidence type="ECO:0000256" key="4">
    <source>
        <dbReference type="ARBA" id="ARBA00022605"/>
    </source>
</evidence>
<feature type="binding site" evidence="8">
    <location>
        <begin position="212"/>
        <end position="213"/>
    </location>
    <ligand>
        <name>substrate</name>
    </ligand>
</feature>
<feature type="active site" description="Proton donor" evidence="8">
    <location>
        <position position="73"/>
    </location>
</feature>
<dbReference type="PATRIC" id="fig|1561003.3.peg.393"/>
<dbReference type="PROSITE" id="PS01326">
    <property type="entry name" value="DAP_EPIMERASE"/>
    <property type="match status" value="1"/>
</dbReference>
<keyword evidence="6 8" id="KW-0413">Isomerase</keyword>
<keyword evidence="5 8" id="KW-0457">Lysine biosynthesis</keyword>
<feature type="binding site" evidence="8">
    <location>
        <begin position="202"/>
        <end position="203"/>
    </location>
    <ligand>
        <name>substrate</name>
    </ligand>
</feature>
<dbReference type="GO" id="GO:0005829">
    <property type="term" value="C:cytosol"/>
    <property type="evidence" value="ECO:0007669"/>
    <property type="project" value="TreeGrafter"/>
</dbReference>
<dbReference type="GO" id="GO:0008837">
    <property type="term" value="F:diaminopimelate epimerase activity"/>
    <property type="evidence" value="ECO:0007669"/>
    <property type="project" value="UniProtKB-UniRule"/>
</dbReference>
<dbReference type="InterPro" id="IPR001653">
    <property type="entry name" value="DAP_epimerase_DapF"/>
</dbReference>
<comment type="similarity">
    <text evidence="2 8">Belongs to the diaminopimelate epimerase family.</text>
</comment>
<feature type="binding site" evidence="8">
    <location>
        <position position="184"/>
    </location>
    <ligand>
        <name>substrate</name>
    </ligand>
</feature>
<dbReference type="OrthoDB" id="9805408at2"/>
<sequence length="278" mass="30906">MLKFYKMQANGNDFVILPLWVEVNPDIDIICQICDRRLGIGCDQLLIICPPLNEEQVFFCRIFNSDGTEAFQCGNGARCIALYAFEKLCPNETSLVFQMGKVVVEATMVSNQVKIGMGVPVFFQKEDETSIYEYPSAVERWWPVIRVFLGNSHAIVFNQNLSYDLVGCVAPHLMKAIDPVDGVNISFCDVISSSDIRLLTFERGAGLTNGCGSASCAAVAAGIRAGFLSRRINVRLLVGELLVEWIDSQKEIFLIGRAYYSFVGDFPANWVEILTRSA</sequence>
<dbReference type="HAMAP" id="MF_00197">
    <property type="entry name" value="DAP_epimerase"/>
    <property type="match status" value="1"/>
</dbReference>
<dbReference type="PANTHER" id="PTHR31689">
    <property type="entry name" value="DIAMINOPIMELATE EPIMERASE, CHLOROPLASTIC"/>
    <property type="match status" value="1"/>
</dbReference>
<evidence type="ECO:0000256" key="8">
    <source>
        <dbReference type="HAMAP-Rule" id="MF_00197"/>
    </source>
</evidence>
<dbReference type="EC" id="5.1.1.7" evidence="3 8"/>
<dbReference type="PANTHER" id="PTHR31689:SF0">
    <property type="entry name" value="DIAMINOPIMELATE EPIMERASE"/>
    <property type="match status" value="1"/>
</dbReference>
<dbReference type="SUPFAM" id="SSF54506">
    <property type="entry name" value="Diaminopimelate epimerase-like"/>
    <property type="match status" value="2"/>
</dbReference>
<feature type="active site" evidence="9">
    <location>
        <position position="73"/>
    </location>
</feature>
<evidence type="ECO:0000256" key="7">
    <source>
        <dbReference type="ARBA" id="ARBA00051712"/>
    </source>
</evidence>
<keyword evidence="11" id="KW-1185">Reference proteome</keyword>
<feature type="site" description="Could be important to modulate the pK values of the two catalytic cysteine residues" evidence="8">
    <location>
        <position position="202"/>
    </location>
</feature>
<dbReference type="Pfam" id="PF01678">
    <property type="entry name" value="DAP_epimerase"/>
    <property type="match status" value="2"/>
</dbReference>
<protein>
    <recommendedName>
        <fullName evidence="3 8">Diaminopimelate epimerase</fullName>
        <shortName evidence="8">DAP epimerase</shortName>
        <ecNumber evidence="3 8">5.1.1.7</ecNumber>
    </recommendedName>
    <alternativeName>
        <fullName evidence="8">PLP-independent amino acid racemase</fullName>
    </alternativeName>
</protein>
<evidence type="ECO:0000256" key="3">
    <source>
        <dbReference type="ARBA" id="ARBA00013080"/>
    </source>
</evidence>
<feature type="binding site" evidence="8">
    <location>
        <position position="64"/>
    </location>
    <ligand>
        <name>substrate</name>
    </ligand>
</feature>
<name>A0A0S4M0U0_9BURK</name>
<dbReference type="RefSeq" id="WP_092343168.1">
    <property type="nucleotide sequence ID" value="NZ_FLSL01000114.1"/>
</dbReference>
<keyword evidence="4 8" id="KW-0028">Amino-acid biosynthesis</keyword>
<organism evidence="10 11">
    <name type="scientific">Candidatus Ichthyocystis hellenicum</name>
    <dbReference type="NCBI Taxonomy" id="1561003"/>
    <lineage>
        <taxon>Bacteria</taxon>
        <taxon>Pseudomonadati</taxon>
        <taxon>Pseudomonadota</taxon>
        <taxon>Betaproteobacteria</taxon>
        <taxon>Burkholderiales</taxon>
        <taxon>Candidatus Ichthyocystis</taxon>
    </lineage>
</organism>
<keyword evidence="8" id="KW-0963">Cytoplasm</keyword>
<comment type="pathway">
    <text evidence="1 8">Amino-acid biosynthesis; L-lysine biosynthesis via DAP pathway; DL-2,6-diaminopimelate from LL-2,6-diaminopimelate: step 1/1.</text>
</comment>
<proteinExistence type="inferred from homology"/>
<feature type="binding site" evidence="8">
    <location>
        <begin position="74"/>
        <end position="75"/>
    </location>
    <ligand>
        <name>substrate</name>
    </ligand>
</feature>
<evidence type="ECO:0000313" key="10">
    <source>
        <dbReference type="EMBL" id="CUT17233.1"/>
    </source>
</evidence>
<dbReference type="UniPathway" id="UPA00034">
    <property type="reaction ID" value="UER00025"/>
</dbReference>
<comment type="subunit">
    <text evidence="8">Homodimer.</text>
</comment>
<feature type="binding site" evidence="8">
    <location>
        <position position="44"/>
    </location>
    <ligand>
        <name>substrate</name>
    </ligand>
</feature>
<comment type="subcellular location">
    <subcellularLocation>
        <location evidence="8">Cytoplasm</location>
    </subcellularLocation>
</comment>
<feature type="binding site" evidence="8">
    <location>
        <position position="12"/>
    </location>
    <ligand>
        <name>substrate</name>
    </ligand>
</feature>
<dbReference type="NCBIfam" id="TIGR00652">
    <property type="entry name" value="DapF"/>
    <property type="match status" value="1"/>
</dbReference>
<feature type="active site" description="Proton acceptor" evidence="8">
    <location>
        <position position="211"/>
    </location>
</feature>
<evidence type="ECO:0000256" key="2">
    <source>
        <dbReference type="ARBA" id="ARBA00010219"/>
    </source>
</evidence>
<evidence type="ECO:0000256" key="1">
    <source>
        <dbReference type="ARBA" id="ARBA00005196"/>
    </source>
</evidence>
<comment type="function">
    <text evidence="8">Catalyzes the stereoinversion of LL-2,6-diaminopimelate (L,L-DAP) to meso-diaminopimelate (meso-DAP), a precursor of L-lysine and an essential component of the bacterial peptidoglycan.</text>
</comment>
<dbReference type="InterPro" id="IPR018510">
    <property type="entry name" value="DAP_epimerase_AS"/>
</dbReference>
<evidence type="ECO:0000313" key="11">
    <source>
        <dbReference type="Proteomes" id="UP000198651"/>
    </source>
</evidence>
<comment type="catalytic activity">
    <reaction evidence="7 8">
        <text>(2S,6S)-2,6-diaminopimelate = meso-2,6-diaminopimelate</text>
        <dbReference type="Rhea" id="RHEA:15393"/>
        <dbReference type="ChEBI" id="CHEBI:57609"/>
        <dbReference type="ChEBI" id="CHEBI:57791"/>
        <dbReference type="EC" id="5.1.1.7"/>
    </reaction>
</comment>
<dbReference type="GO" id="GO:0009089">
    <property type="term" value="P:lysine biosynthetic process via diaminopimelate"/>
    <property type="evidence" value="ECO:0007669"/>
    <property type="project" value="UniProtKB-UniRule"/>
</dbReference>
<evidence type="ECO:0000256" key="5">
    <source>
        <dbReference type="ARBA" id="ARBA00023154"/>
    </source>
</evidence>
<evidence type="ECO:0000256" key="6">
    <source>
        <dbReference type="ARBA" id="ARBA00023235"/>
    </source>
</evidence>
<accession>A0A0S4M0U0</accession>
<dbReference type="EMBL" id="LN906597">
    <property type="protein sequence ID" value="CUT17233.1"/>
    <property type="molecule type" value="Genomic_DNA"/>
</dbReference>
<dbReference type="Gene3D" id="3.10.310.10">
    <property type="entry name" value="Diaminopimelate Epimerase, Chain A, domain 1"/>
    <property type="match status" value="2"/>
</dbReference>
<reference evidence="11" key="1">
    <citation type="submission" date="2015-11" db="EMBL/GenBank/DDBJ databases">
        <authorList>
            <person name="Seth-Smith H.M.B."/>
        </authorList>
    </citation>
    <scope>NUCLEOTIDE SEQUENCE [LARGE SCALE GENOMIC DNA]</scope>
    <source>
        <strain evidence="11">2013Ark11</strain>
    </source>
</reference>